<feature type="region of interest" description="Disordered" evidence="1">
    <location>
        <begin position="110"/>
        <end position="137"/>
    </location>
</feature>
<keyword evidence="3" id="KW-1185">Reference proteome</keyword>
<organism evidence="2 3">
    <name type="scientific">Penaeus vannamei</name>
    <name type="common">Whiteleg shrimp</name>
    <name type="synonym">Litopenaeus vannamei</name>
    <dbReference type="NCBI Taxonomy" id="6689"/>
    <lineage>
        <taxon>Eukaryota</taxon>
        <taxon>Metazoa</taxon>
        <taxon>Ecdysozoa</taxon>
        <taxon>Arthropoda</taxon>
        <taxon>Crustacea</taxon>
        <taxon>Multicrustacea</taxon>
        <taxon>Malacostraca</taxon>
        <taxon>Eumalacostraca</taxon>
        <taxon>Eucarida</taxon>
        <taxon>Decapoda</taxon>
        <taxon>Dendrobranchiata</taxon>
        <taxon>Penaeoidea</taxon>
        <taxon>Penaeidae</taxon>
        <taxon>Penaeus</taxon>
    </lineage>
</organism>
<feature type="region of interest" description="Disordered" evidence="1">
    <location>
        <begin position="337"/>
        <end position="435"/>
    </location>
</feature>
<protein>
    <submittedName>
        <fullName evidence="2">Uncharacterized protein</fullName>
    </submittedName>
</protein>
<gene>
    <name evidence="2" type="ORF">C7M84_008882</name>
</gene>
<comment type="caution">
    <text evidence="2">The sequence shown here is derived from an EMBL/GenBank/DDBJ whole genome shotgun (WGS) entry which is preliminary data.</text>
</comment>
<reference evidence="2 3" key="1">
    <citation type="submission" date="2018-04" db="EMBL/GenBank/DDBJ databases">
        <authorList>
            <person name="Zhang X."/>
            <person name="Yuan J."/>
            <person name="Li F."/>
            <person name="Xiang J."/>
        </authorList>
    </citation>
    <scope>NUCLEOTIDE SEQUENCE [LARGE SCALE GENOMIC DNA]</scope>
    <source>
        <tissue evidence="2">Muscle</tissue>
    </source>
</reference>
<sequence>MGTQPALAPLGLPGHPARLPSLTPPYPVTRGKTPSSRPRSEQTRRAGHLHTGPSRPHPPHTHTSTPKQIKLSSGHVSFGRQKPRSHENAHSHQRPLRISVSSGYGWRARAQANERPNAHPPWQRAGSPNPSGTPIPSLPALLDQRGSVRGYQVHRESMTSGARESVMHSTEEQLRRVLGLPRRARRLALRSDTSGSTRPRPALCSSTCMRSVTKRGRLPLLAAPNPCSHCYSAEDSRRYRYAGPIAPFATARTIFSAFIQMNPKGRLGEATESLGDTRPRLSGSSRTPRQTQTPRGVTSTDEALAHNHRHPDTAAHSASASSAAPARATHILRRLLTATRSHDKKPRTEGRQARHAVPTAYATAGRRLLAGRGGGGTGSTLVPAAASCGDTSPGGPGGRDRNRRRSRPMPAPDLAPNPACRDQPFSLASDLKRRR</sequence>
<dbReference type="EMBL" id="QCYY01002117">
    <property type="protein sequence ID" value="ROT72711.1"/>
    <property type="molecule type" value="Genomic_DNA"/>
</dbReference>
<dbReference type="Proteomes" id="UP000283509">
    <property type="component" value="Unassembled WGS sequence"/>
</dbReference>
<feature type="region of interest" description="Disordered" evidence="1">
    <location>
        <begin position="266"/>
        <end position="300"/>
    </location>
</feature>
<feature type="compositionally biased region" description="Polar residues" evidence="1">
    <location>
        <begin position="282"/>
        <end position="300"/>
    </location>
</feature>
<evidence type="ECO:0000313" key="2">
    <source>
        <dbReference type="EMBL" id="ROT72711.1"/>
    </source>
</evidence>
<feature type="region of interest" description="Disordered" evidence="1">
    <location>
        <begin position="1"/>
        <end position="98"/>
    </location>
</feature>
<reference evidence="2 3" key="2">
    <citation type="submission" date="2019-01" db="EMBL/GenBank/DDBJ databases">
        <title>The decoding of complex shrimp genome reveals the adaptation for benthos swimmer, frequently molting mechanism and breeding impact on genome.</title>
        <authorList>
            <person name="Sun Y."/>
            <person name="Gao Y."/>
            <person name="Yu Y."/>
        </authorList>
    </citation>
    <scope>NUCLEOTIDE SEQUENCE [LARGE SCALE GENOMIC DNA]</scope>
    <source>
        <tissue evidence="2">Muscle</tissue>
    </source>
</reference>
<dbReference type="AlphaFoldDB" id="A0A3R7M4J5"/>
<evidence type="ECO:0000256" key="1">
    <source>
        <dbReference type="SAM" id="MobiDB-lite"/>
    </source>
</evidence>
<accession>A0A3R7M4J5</accession>
<feature type="compositionally biased region" description="Low complexity" evidence="1">
    <location>
        <begin position="1"/>
        <end position="20"/>
    </location>
</feature>
<name>A0A3R7M4J5_PENVA</name>
<evidence type="ECO:0000313" key="3">
    <source>
        <dbReference type="Proteomes" id="UP000283509"/>
    </source>
</evidence>
<proteinExistence type="predicted"/>